<reference evidence="1 2" key="1">
    <citation type="submission" date="2020-07" db="EMBL/GenBank/DDBJ databases">
        <title>Sequencing the genomes of 1000 actinobacteria strains.</title>
        <authorList>
            <person name="Klenk H.-P."/>
        </authorList>
    </citation>
    <scope>NUCLEOTIDE SEQUENCE [LARGE SCALE GENOMIC DNA]</scope>
    <source>
        <strain evidence="1 2">DSM 45763</strain>
    </source>
</reference>
<dbReference type="AlphaFoldDB" id="A0A852V7D3"/>
<organism evidence="1 2">
    <name type="scientific">Streptosporangium sandarakinum</name>
    <dbReference type="NCBI Taxonomy" id="1260955"/>
    <lineage>
        <taxon>Bacteria</taxon>
        <taxon>Bacillati</taxon>
        <taxon>Actinomycetota</taxon>
        <taxon>Actinomycetes</taxon>
        <taxon>Streptosporangiales</taxon>
        <taxon>Streptosporangiaceae</taxon>
        <taxon>Streptosporangium</taxon>
    </lineage>
</organism>
<accession>A0A852V7D3</accession>
<keyword evidence="2" id="KW-1185">Reference proteome</keyword>
<dbReference type="Proteomes" id="UP000576393">
    <property type="component" value="Unassembled WGS sequence"/>
</dbReference>
<dbReference type="EMBL" id="JACCCO010000002">
    <property type="protein sequence ID" value="NYF42271.1"/>
    <property type="molecule type" value="Genomic_DNA"/>
</dbReference>
<proteinExistence type="predicted"/>
<evidence type="ECO:0000313" key="1">
    <source>
        <dbReference type="EMBL" id="NYF42271.1"/>
    </source>
</evidence>
<sequence length="132" mass="14332">MADPDKRLAEDHSWLESQWPGLEVKKDQTEHNPTKIKNCVTELQDILERMQGSEKGSFGTVSAKTNVMTLSALAKDWPAGKALGETLENGNREFTQVYQEVIQKLQAAILLLQSGAGTYDGAGLANGGTKSV</sequence>
<dbReference type="RefSeq" id="WP_179824740.1">
    <property type="nucleotide sequence ID" value="NZ_CP192034.1"/>
</dbReference>
<gene>
    <name evidence="1" type="ORF">HDA43_004472</name>
</gene>
<name>A0A852V7D3_9ACTN</name>
<evidence type="ECO:0000313" key="2">
    <source>
        <dbReference type="Proteomes" id="UP000576393"/>
    </source>
</evidence>
<comment type="caution">
    <text evidence="1">The sequence shown here is derived from an EMBL/GenBank/DDBJ whole genome shotgun (WGS) entry which is preliminary data.</text>
</comment>
<protein>
    <submittedName>
        <fullName evidence="1">Uncharacterized protein</fullName>
    </submittedName>
</protein>